<dbReference type="EMBL" id="QGMK01000397">
    <property type="protein sequence ID" value="TVY81956.1"/>
    <property type="molecule type" value="Genomic_DNA"/>
</dbReference>
<keyword evidence="2" id="KW-1185">Reference proteome</keyword>
<evidence type="ECO:0000313" key="2">
    <source>
        <dbReference type="Proteomes" id="UP000469558"/>
    </source>
</evidence>
<accession>A0A8T9C9E5</accession>
<proteinExistence type="predicted"/>
<organism evidence="1 2">
    <name type="scientific">Lachnellula suecica</name>
    <dbReference type="NCBI Taxonomy" id="602035"/>
    <lineage>
        <taxon>Eukaryota</taxon>
        <taxon>Fungi</taxon>
        <taxon>Dikarya</taxon>
        <taxon>Ascomycota</taxon>
        <taxon>Pezizomycotina</taxon>
        <taxon>Leotiomycetes</taxon>
        <taxon>Helotiales</taxon>
        <taxon>Lachnaceae</taxon>
        <taxon>Lachnellula</taxon>
    </lineage>
</organism>
<reference evidence="1 2" key="1">
    <citation type="submission" date="2018-05" db="EMBL/GenBank/DDBJ databases">
        <title>Genome sequencing and assembly of the regulated plant pathogen Lachnellula willkommii and related sister species for the development of diagnostic species identification markers.</title>
        <authorList>
            <person name="Giroux E."/>
            <person name="Bilodeau G."/>
        </authorList>
    </citation>
    <scope>NUCLEOTIDE SEQUENCE [LARGE SCALE GENOMIC DNA]</scope>
    <source>
        <strain evidence="1 2">CBS 268.59</strain>
    </source>
</reference>
<dbReference type="AlphaFoldDB" id="A0A8T9C9E5"/>
<protein>
    <submittedName>
        <fullName evidence="1">Uncharacterized protein</fullName>
    </submittedName>
</protein>
<dbReference type="Proteomes" id="UP000469558">
    <property type="component" value="Unassembled WGS sequence"/>
</dbReference>
<gene>
    <name evidence="1" type="ORF">LSUE1_G003301</name>
</gene>
<dbReference type="OrthoDB" id="3561261at2759"/>
<name>A0A8T9C9E5_9HELO</name>
<sequence length="222" mass="25144">MEDRSARLEYNHTGAQKEEARCRICSGELQDRQERVIFVLENELHVDDLSRIENLAVWWDGSVNGFHGPWTVEKYLADILSHFGNIKHVTIVGKMYVLHELWPDTTPKKHANLRFLDAEVDSPFMTVADFTADLLQDFQPNITVQGLQIPNSNAWLSLTKVDMKKLAALSSLSGGKADSLRAWNVPRIDYDVITTPFGEKLLLQEAGDAPPVPQRAENMFDL</sequence>
<evidence type="ECO:0000313" key="1">
    <source>
        <dbReference type="EMBL" id="TVY81956.1"/>
    </source>
</evidence>
<comment type="caution">
    <text evidence="1">The sequence shown here is derived from an EMBL/GenBank/DDBJ whole genome shotgun (WGS) entry which is preliminary data.</text>
</comment>